<dbReference type="HOGENOM" id="CLU_2677773_0_0_1"/>
<dbReference type="AlphaFoldDB" id="F4S6L6"/>
<organism evidence="2">
    <name type="scientific">Melampsora larici-populina (strain 98AG31 / pathotype 3-4-7)</name>
    <name type="common">Poplar leaf rust fungus</name>
    <dbReference type="NCBI Taxonomy" id="747676"/>
    <lineage>
        <taxon>Eukaryota</taxon>
        <taxon>Fungi</taxon>
        <taxon>Dikarya</taxon>
        <taxon>Basidiomycota</taxon>
        <taxon>Pucciniomycotina</taxon>
        <taxon>Pucciniomycetes</taxon>
        <taxon>Pucciniales</taxon>
        <taxon>Melampsoraceae</taxon>
        <taxon>Melampsora</taxon>
    </lineage>
</organism>
<dbReference type="CDD" id="cd02982">
    <property type="entry name" value="PDI_b'_family"/>
    <property type="match status" value="1"/>
</dbReference>
<dbReference type="RefSeq" id="XP_007416964.1">
    <property type="nucleotide sequence ID" value="XM_007416902.1"/>
</dbReference>
<keyword evidence="2" id="KW-1185">Reference proteome</keyword>
<dbReference type="GeneID" id="18927168"/>
<protein>
    <submittedName>
        <fullName evidence="1">Uncharacterized protein</fullName>
    </submittedName>
</protein>
<evidence type="ECO:0000313" key="1">
    <source>
        <dbReference type="EMBL" id="EGF99710.1"/>
    </source>
</evidence>
<dbReference type="OrthoDB" id="427280at2759"/>
<feature type="non-terminal residue" evidence="1">
    <location>
        <position position="75"/>
    </location>
</feature>
<dbReference type="STRING" id="747676.F4S6L6"/>
<reference evidence="2" key="1">
    <citation type="journal article" date="2011" name="Proc. Natl. Acad. Sci. U.S.A.">
        <title>Obligate biotrophy features unraveled by the genomic analysis of rust fungi.</title>
        <authorList>
            <person name="Duplessis S."/>
            <person name="Cuomo C.A."/>
            <person name="Lin Y.-C."/>
            <person name="Aerts A."/>
            <person name="Tisserant E."/>
            <person name="Veneault-Fourrey C."/>
            <person name="Joly D.L."/>
            <person name="Hacquard S."/>
            <person name="Amselem J."/>
            <person name="Cantarel B.L."/>
            <person name="Chiu R."/>
            <person name="Coutinho P.M."/>
            <person name="Feau N."/>
            <person name="Field M."/>
            <person name="Frey P."/>
            <person name="Gelhaye E."/>
            <person name="Goldberg J."/>
            <person name="Grabherr M.G."/>
            <person name="Kodira C.D."/>
            <person name="Kohler A."/>
            <person name="Kuees U."/>
            <person name="Lindquist E.A."/>
            <person name="Lucas S.M."/>
            <person name="Mago R."/>
            <person name="Mauceli E."/>
            <person name="Morin E."/>
            <person name="Murat C."/>
            <person name="Pangilinan J.L."/>
            <person name="Park R."/>
            <person name="Pearson M."/>
            <person name="Quesneville H."/>
            <person name="Rouhier N."/>
            <person name="Sakthikumar S."/>
            <person name="Salamov A.A."/>
            <person name="Schmutz J."/>
            <person name="Selles B."/>
            <person name="Shapiro H."/>
            <person name="Tanguay P."/>
            <person name="Tuskan G.A."/>
            <person name="Henrissat B."/>
            <person name="Van de Peer Y."/>
            <person name="Rouze P."/>
            <person name="Ellis J.G."/>
            <person name="Dodds P.N."/>
            <person name="Schein J.E."/>
            <person name="Zhong S."/>
            <person name="Hamelin R.C."/>
            <person name="Grigoriev I.V."/>
            <person name="Szabo L.J."/>
            <person name="Martin F."/>
        </authorList>
    </citation>
    <scope>NUCLEOTIDE SEQUENCE [LARGE SCALE GENOMIC DNA]</scope>
    <source>
        <strain evidence="2">98AG31 / pathotype 3-4-7</strain>
    </source>
</reference>
<dbReference type="VEuPathDB" id="FungiDB:MELLADRAFT_31970"/>
<dbReference type="Gene3D" id="3.40.30.10">
    <property type="entry name" value="Glutaredoxin"/>
    <property type="match status" value="1"/>
</dbReference>
<dbReference type="EMBL" id="GL883155">
    <property type="protein sequence ID" value="EGF99710.1"/>
    <property type="molecule type" value="Genomic_DNA"/>
</dbReference>
<sequence length="75" mass="8451">GIPLAYFFIESNNPHQESLVKSLEPVACEHKGKINFVWINATKCADHAKSLNLQDINWLAFAIQNIGARNKFPLD</sequence>
<evidence type="ECO:0000313" key="2">
    <source>
        <dbReference type="Proteomes" id="UP000001072"/>
    </source>
</evidence>
<gene>
    <name evidence="1" type="ORF">MELLADRAFT_31970</name>
</gene>
<name>F4S6L6_MELLP</name>
<dbReference type="SUPFAM" id="SSF52833">
    <property type="entry name" value="Thioredoxin-like"/>
    <property type="match status" value="1"/>
</dbReference>
<proteinExistence type="predicted"/>
<dbReference type="Proteomes" id="UP000001072">
    <property type="component" value="Unassembled WGS sequence"/>
</dbReference>
<feature type="non-terminal residue" evidence="1">
    <location>
        <position position="1"/>
    </location>
</feature>
<dbReference type="InParanoid" id="F4S6L6"/>
<dbReference type="Pfam" id="PF13848">
    <property type="entry name" value="Thioredoxin_6"/>
    <property type="match status" value="1"/>
</dbReference>
<accession>F4S6L6</accession>
<dbReference type="KEGG" id="mlr:MELLADRAFT_31970"/>
<dbReference type="InterPro" id="IPR036249">
    <property type="entry name" value="Thioredoxin-like_sf"/>
</dbReference>